<name>A0AAV4B8P6_9GAST</name>
<dbReference type="AlphaFoldDB" id="A0AAV4B8P6"/>
<evidence type="ECO:0000313" key="2">
    <source>
        <dbReference type="Proteomes" id="UP000735302"/>
    </source>
</evidence>
<dbReference type="EMBL" id="BLXT01004630">
    <property type="protein sequence ID" value="GFO15890.1"/>
    <property type="molecule type" value="Genomic_DNA"/>
</dbReference>
<sequence length="80" mass="9487">MECFYSHPEINGLSEWTWKVKVRTASMAVVLRLFQDRQHLESTQAMDDHLRLLSQQNLDLYGELPHRGPDEKFTNMRSRP</sequence>
<accession>A0AAV4B8P6</accession>
<comment type="caution">
    <text evidence="1">The sequence shown here is derived from an EMBL/GenBank/DDBJ whole genome shotgun (WGS) entry which is preliminary data.</text>
</comment>
<dbReference type="Proteomes" id="UP000735302">
    <property type="component" value="Unassembled WGS sequence"/>
</dbReference>
<proteinExistence type="predicted"/>
<protein>
    <submittedName>
        <fullName evidence="1">Uncharacterized protein</fullName>
    </submittedName>
</protein>
<gene>
    <name evidence="1" type="ORF">PoB_004239500</name>
</gene>
<evidence type="ECO:0000313" key="1">
    <source>
        <dbReference type="EMBL" id="GFO15890.1"/>
    </source>
</evidence>
<organism evidence="1 2">
    <name type="scientific">Plakobranchus ocellatus</name>
    <dbReference type="NCBI Taxonomy" id="259542"/>
    <lineage>
        <taxon>Eukaryota</taxon>
        <taxon>Metazoa</taxon>
        <taxon>Spiralia</taxon>
        <taxon>Lophotrochozoa</taxon>
        <taxon>Mollusca</taxon>
        <taxon>Gastropoda</taxon>
        <taxon>Heterobranchia</taxon>
        <taxon>Euthyneura</taxon>
        <taxon>Panpulmonata</taxon>
        <taxon>Sacoglossa</taxon>
        <taxon>Placobranchoidea</taxon>
        <taxon>Plakobranchidae</taxon>
        <taxon>Plakobranchus</taxon>
    </lineage>
</organism>
<reference evidence="1 2" key="1">
    <citation type="journal article" date="2021" name="Elife">
        <title>Chloroplast acquisition without the gene transfer in kleptoplastic sea slugs, Plakobranchus ocellatus.</title>
        <authorList>
            <person name="Maeda T."/>
            <person name="Takahashi S."/>
            <person name="Yoshida T."/>
            <person name="Shimamura S."/>
            <person name="Takaki Y."/>
            <person name="Nagai Y."/>
            <person name="Toyoda A."/>
            <person name="Suzuki Y."/>
            <person name="Arimoto A."/>
            <person name="Ishii H."/>
            <person name="Satoh N."/>
            <person name="Nishiyama T."/>
            <person name="Hasebe M."/>
            <person name="Maruyama T."/>
            <person name="Minagawa J."/>
            <person name="Obokata J."/>
            <person name="Shigenobu S."/>
        </authorList>
    </citation>
    <scope>NUCLEOTIDE SEQUENCE [LARGE SCALE GENOMIC DNA]</scope>
</reference>
<keyword evidence="2" id="KW-1185">Reference proteome</keyword>